<gene>
    <name evidence="2" type="ORF">B296_00027442</name>
</gene>
<comment type="caution">
    <text evidence="2">The sequence shown here is derived from an EMBL/GenBank/DDBJ whole genome shotgun (WGS) entry which is preliminary data.</text>
</comment>
<dbReference type="EMBL" id="AMZH03013291">
    <property type="protein sequence ID" value="RRT49528.1"/>
    <property type="molecule type" value="Genomic_DNA"/>
</dbReference>
<evidence type="ECO:0000256" key="1">
    <source>
        <dbReference type="SAM" id="MobiDB-lite"/>
    </source>
</evidence>
<sequence length="85" mass="9009">MVSELSPQGAATRGHSRLWPACKGLPPAASPIASRGGGSSRRSGRSLARRLSTAKGSRYLRMGSVDGDAMRVKEGEKKMVMPLKI</sequence>
<protein>
    <submittedName>
        <fullName evidence="2">Uncharacterized protein</fullName>
    </submittedName>
</protein>
<dbReference type="Proteomes" id="UP000287651">
    <property type="component" value="Unassembled WGS sequence"/>
</dbReference>
<reference evidence="2 3" key="1">
    <citation type="journal article" date="2014" name="Agronomy (Basel)">
        <title>A Draft Genome Sequence for Ensete ventricosum, the Drought-Tolerant Tree Against Hunger.</title>
        <authorList>
            <person name="Harrison J."/>
            <person name="Moore K.A."/>
            <person name="Paszkiewicz K."/>
            <person name="Jones T."/>
            <person name="Grant M."/>
            <person name="Ambacheew D."/>
            <person name="Muzemil S."/>
            <person name="Studholme D.J."/>
        </authorList>
    </citation>
    <scope>NUCLEOTIDE SEQUENCE [LARGE SCALE GENOMIC DNA]</scope>
</reference>
<organism evidence="2 3">
    <name type="scientific">Ensete ventricosum</name>
    <name type="common">Abyssinian banana</name>
    <name type="synonym">Musa ensete</name>
    <dbReference type="NCBI Taxonomy" id="4639"/>
    <lineage>
        <taxon>Eukaryota</taxon>
        <taxon>Viridiplantae</taxon>
        <taxon>Streptophyta</taxon>
        <taxon>Embryophyta</taxon>
        <taxon>Tracheophyta</taxon>
        <taxon>Spermatophyta</taxon>
        <taxon>Magnoliopsida</taxon>
        <taxon>Liliopsida</taxon>
        <taxon>Zingiberales</taxon>
        <taxon>Musaceae</taxon>
        <taxon>Ensete</taxon>
    </lineage>
</organism>
<proteinExistence type="predicted"/>
<name>A0A426YCT2_ENSVE</name>
<evidence type="ECO:0000313" key="3">
    <source>
        <dbReference type="Proteomes" id="UP000287651"/>
    </source>
</evidence>
<dbReference type="AlphaFoldDB" id="A0A426YCT2"/>
<feature type="region of interest" description="Disordered" evidence="1">
    <location>
        <begin position="1"/>
        <end position="55"/>
    </location>
</feature>
<evidence type="ECO:0000313" key="2">
    <source>
        <dbReference type="EMBL" id="RRT49528.1"/>
    </source>
</evidence>
<accession>A0A426YCT2</accession>